<dbReference type="SMART" id="SM00100">
    <property type="entry name" value="cNMP"/>
    <property type="match status" value="1"/>
</dbReference>
<gene>
    <name evidence="7" type="ORF">EDM52_23780</name>
</gene>
<dbReference type="SUPFAM" id="SSF46785">
    <property type="entry name" value="Winged helix' DNA-binding domain"/>
    <property type="match status" value="1"/>
</dbReference>
<name>A0A3M8BP96_9BACL</name>
<proteinExistence type="predicted"/>
<dbReference type="EMBL" id="RHHR01000076">
    <property type="protein sequence ID" value="RNB65236.1"/>
    <property type="molecule type" value="Genomic_DNA"/>
</dbReference>
<dbReference type="GO" id="GO:0003677">
    <property type="term" value="F:DNA binding"/>
    <property type="evidence" value="ECO:0007669"/>
    <property type="project" value="UniProtKB-KW"/>
</dbReference>
<dbReference type="AlphaFoldDB" id="A0A3M8BP96"/>
<accession>A0A3M8BP96</accession>
<dbReference type="SUPFAM" id="SSF51206">
    <property type="entry name" value="cAMP-binding domain-like"/>
    <property type="match status" value="1"/>
</dbReference>
<protein>
    <submittedName>
        <fullName evidence="7">Crp/Fnr family transcriptional regulator</fullName>
    </submittedName>
</protein>
<dbReference type="InterPro" id="IPR014710">
    <property type="entry name" value="RmlC-like_jellyroll"/>
</dbReference>
<keyword evidence="4" id="KW-0804">Transcription</keyword>
<organism evidence="7 8">
    <name type="scientific">Brevibacillus invocatus</name>
    <dbReference type="NCBI Taxonomy" id="173959"/>
    <lineage>
        <taxon>Bacteria</taxon>
        <taxon>Bacillati</taxon>
        <taxon>Bacillota</taxon>
        <taxon>Bacilli</taxon>
        <taxon>Bacillales</taxon>
        <taxon>Paenibacillaceae</taxon>
        <taxon>Brevibacillus</taxon>
    </lineage>
</organism>
<reference evidence="7 8" key="1">
    <citation type="submission" date="2018-10" db="EMBL/GenBank/DDBJ databases">
        <title>Phylogenomics of Brevibacillus.</title>
        <authorList>
            <person name="Dunlap C."/>
        </authorList>
    </citation>
    <scope>NUCLEOTIDE SEQUENCE [LARGE SCALE GENOMIC DNA]</scope>
    <source>
        <strain evidence="7 8">JCM 12215</strain>
    </source>
</reference>
<feature type="domain" description="Cyclic nucleotide-binding" evidence="5">
    <location>
        <begin position="20"/>
        <end position="74"/>
    </location>
</feature>
<dbReference type="PROSITE" id="PS51063">
    <property type="entry name" value="HTH_CRP_2"/>
    <property type="match status" value="1"/>
</dbReference>
<keyword evidence="3" id="KW-0010">Activator</keyword>
<sequence>MDMTHHKYAWEPYLSKGIKKTFPQKTTLFHQGEIGKGFYYLFDGEVKIKLTSNKGDERIIDIVTQGELFGEAGIKKEPYFSTAHVTKQSIVYYFSNEAFQSICKENPAAIDIFLQSLIRKERLLAEIVAQENRSFEQKLAFFLLKMYNKSNETSISINQISLSNYIGTSRITVYKILQQWEKKEIVTVSNRSIHINDLNRLRAILNEDIIIPSED</sequence>
<dbReference type="InterPro" id="IPR036388">
    <property type="entry name" value="WH-like_DNA-bd_sf"/>
</dbReference>
<evidence type="ECO:0000256" key="2">
    <source>
        <dbReference type="ARBA" id="ARBA00023125"/>
    </source>
</evidence>
<dbReference type="GO" id="GO:0005829">
    <property type="term" value="C:cytosol"/>
    <property type="evidence" value="ECO:0007669"/>
    <property type="project" value="TreeGrafter"/>
</dbReference>
<dbReference type="CDD" id="cd00038">
    <property type="entry name" value="CAP_ED"/>
    <property type="match status" value="1"/>
</dbReference>
<dbReference type="PANTHER" id="PTHR24567">
    <property type="entry name" value="CRP FAMILY TRANSCRIPTIONAL REGULATORY PROTEIN"/>
    <property type="match status" value="1"/>
</dbReference>
<dbReference type="Gene3D" id="2.60.120.10">
    <property type="entry name" value="Jelly Rolls"/>
    <property type="match status" value="1"/>
</dbReference>
<dbReference type="OrthoDB" id="9810708at2"/>
<dbReference type="InterPro" id="IPR012318">
    <property type="entry name" value="HTH_CRP"/>
</dbReference>
<dbReference type="InterPro" id="IPR000595">
    <property type="entry name" value="cNMP-bd_dom"/>
</dbReference>
<evidence type="ECO:0000256" key="3">
    <source>
        <dbReference type="ARBA" id="ARBA00023159"/>
    </source>
</evidence>
<dbReference type="InterPro" id="IPR018490">
    <property type="entry name" value="cNMP-bd_dom_sf"/>
</dbReference>
<dbReference type="Gene3D" id="1.10.10.10">
    <property type="entry name" value="Winged helix-like DNA-binding domain superfamily/Winged helix DNA-binding domain"/>
    <property type="match status" value="1"/>
</dbReference>
<evidence type="ECO:0000259" key="5">
    <source>
        <dbReference type="PROSITE" id="PS50042"/>
    </source>
</evidence>
<dbReference type="PANTHER" id="PTHR24567:SF28">
    <property type="entry name" value="LISTERIOLYSIN REGULATORY PROTEIN"/>
    <property type="match status" value="1"/>
</dbReference>
<dbReference type="InterPro" id="IPR050397">
    <property type="entry name" value="Env_Response_Regulators"/>
</dbReference>
<evidence type="ECO:0000313" key="7">
    <source>
        <dbReference type="EMBL" id="RNB65236.1"/>
    </source>
</evidence>
<evidence type="ECO:0000259" key="6">
    <source>
        <dbReference type="PROSITE" id="PS51063"/>
    </source>
</evidence>
<dbReference type="GO" id="GO:0003700">
    <property type="term" value="F:DNA-binding transcription factor activity"/>
    <property type="evidence" value="ECO:0007669"/>
    <property type="project" value="TreeGrafter"/>
</dbReference>
<dbReference type="Pfam" id="PF00027">
    <property type="entry name" value="cNMP_binding"/>
    <property type="match status" value="1"/>
</dbReference>
<keyword evidence="8" id="KW-1185">Reference proteome</keyword>
<keyword evidence="2" id="KW-0238">DNA-binding</keyword>
<keyword evidence="1" id="KW-0805">Transcription regulation</keyword>
<dbReference type="InterPro" id="IPR036390">
    <property type="entry name" value="WH_DNA-bd_sf"/>
</dbReference>
<dbReference type="SMART" id="SM00419">
    <property type="entry name" value="HTH_CRP"/>
    <property type="match status" value="1"/>
</dbReference>
<dbReference type="PROSITE" id="PS50042">
    <property type="entry name" value="CNMP_BINDING_3"/>
    <property type="match status" value="1"/>
</dbReference>
<dbReference type="Pfam" id="PF13545">
    <property type="entry name" value="HTH_Crp_2"/>
    <property type="match status" value="1"/>
</dbReference>
<evidence type="ECO:0000256" key="4">
    <source>
        <dbReference type="ARBA" id="ARBA00023163"/>
    </source>
</evidence>
<comment type="caution">
    <text evidence="7">The sequence shown here is derived from an EMBL/GenBank/DDBJ whole genome shotgun (WGS) entry which is preliminary data.</text>
</comment>
<feature type="domain" description="HTH crp-type" evidence="6">
    <location>
        <begin position="133"/>
        <end position="199"/>
    </location>
</feature>
<dbReference type="Proteomes" id="UP000282028">
    <property type="component" value="Unassembled WGS sequence"/>
</dbReference>
<evidence type="ECO:0000313" key="8">
    <source>
        <dbReference type="Proteomes" id="UP000282028"/>
    </source>
</evidence>
<evidence type="ECO:0000256" key="1">
    <source>
        <dbReference type="ARBA" id="ARBA00023015"/>
    </source>
</evidence>